<dbReference type="InterPro" id="IPR024264">
    <property type="entry name" value="DUF3786"/>
</dbReference>
<proteinExistence type="predicted"/>
<organism evidence="2">
    <name type="scientific">Desulfomonile tiedjei</name>
    <dbReference type="NCBI Taxonomy" id="2358"/>
    <lineage>
        <taxon>Bacteria</taxon>
        <taxon>Pseudomonadati</taxon>
        <taxon>Thermodesulfobacteriota</taxon>
        <taxon>Desulfomonilia</taxon>
        <taxon>Desulfomonilales</taxon>
        <taxon>Desulfomonilaceae</taxon>
        <taxon>Desulfomonile</taxon>
    </lineage>
</organism>
<feature type="domain" description="DUF3786" evidence="1">
    <location>
        <begin position="39"/>
        <end position="219"/>
    </location>
</feature>
<dbReference type="Pfam" id="PF12654">
    <property type="entry name" value="DUF3786"/>
    <property type="match status" value="1"/>
</dbReference>
<protein>
    <submittedName>
        <fullName evidence="2">DUF3786 domain-containing protein</fullName>
    </submittedName>
</protein>
<dbReference type="AlphaFoldDB" id="A0A7C4EVZ8"/>
<name>A0A7C4EVZ8_9BACT</name>
<sequence>MQTTPDEYSMWIERENTGLNVSELKKSYELLIQKVKRIDPITIAETTDGRYEGDGVPRVTVPFLQSWFVLDLLPYRIRAGHRIFDTLTMKVLFLHHLVAAAENQGTAVRVMGTWIDCRSLQHGAVLGAHFAKSTSEMLARFFDMAPEKCIGRALQWGGKPVDFGDKGFLFKFFPRLPIVVMHWEGDEEFPPYNKILYDISASNYMPTHGLATLTDFLVHRLAED</sequence>
<accession>A0A7C4EVZ8</accession>
<evidence type="ECO:0000313" key="2">
    <source>
        <dbReference type="EMBL" id="HGH60576.1"/>
    </source>
</evidence>
<dbReference type="EMBL" id="DTGT01000148">
    <property type="protein sequence ID" value="HGH60576.1"/>
    <property type="molecule type" value="Genomic_DNA"/>
</dbReference>
<gene>
    <name evidence="2" type="ORF">ENV54_04675</name>
</gene>
<reference evidence="2" key="1">
    <citation type="journal article" date="2020" name="mSystems">
        <title>Genome- and Community-Level Interaction Insights into Carbon Utilization and Element Cycling Functions of Hydrothermarchaeota in Hydrothermal Sediment.</title>
        <authorList>
            <person name="Zhou Z."/>
            <person name="Liu Y."/>
            <person name="Xu W."/>
            <person name="Pan J."/>
            <person name="Luo Z.H."/>
            <person name="Li M."/>
        </authorList>
    </citation>
    <scope>NUCLEOTIDE SEQUENCE [LARGE SCALE GENOMIC DNA]</scope>
    <source>
        <strain evidence="2">SpSt-769</strain>
    </source>
</reference>
<comment type="caution">
    <text evidence="2">The sequence shown here is derived from an EMBL/GenBank/DDBJ whole genome shotgun (WGS) entry which is preliminary data.</text>
</comment>
<evidence type="ECO:0000259" key="1">
    <source>
        <dbReference type="Pfam" id="PF12654"/>
    </source>
</evidence>